<dbReference type="Proteomes" id="UP001325479">
    <property type="component" value="Chromosome"/>
</dbReference>
<proteinExistence type="predicted"/>
<sequence length="172" mass="18470">MSDPTARNNALQQQTFDVWPDALRALFDGTSLAGKAGFTASLVTPGEGGRARTALLGIGELYAPGPRTLCIALWPQSRAAQALVAQGAAALTFVFDGAFYQTQFDFEPMHIAGEAAPPLACFKGTLAAGEVQRVNYARLTSGIRFELEDGMREAALHRWEEQIALLRRASEG</sequence>
<dbReference type="RefSeq" id="WP_114809231.1">
    <property type="nucleotide sequence ID" value="NZ_CP139965.1"/>
</dbReference>
<evidence type="ECO:0008006" key="3">
    <source>
        <dbReference type="Google" id="ProtNLM"/>
    </source>
</evidence>
<evidence type="ECO:0000313" key="2">
    <source>
        <dbReference type="Proteomes" id="UP001325479"/>
    </source>
</evidence>
<protein>
    <recommendedName>
        <fullName evidence="3">Vanillate decarboxylase VdcD protein</fullName>
    </recommendedName>
</protein>
<gene>
    <name evidence="1" type="ORF">U0042_21485</name>
</gene>
<dbReference type="EMBL" id="CP139965">
    <property type="protein sequence ID" value="WQD76640.1"/>
    <property type="molecule type" value="Genomic_DNA"/>
</dbReference>
<name>A0ABZ0WH43_9BURK</name>
<evidence type="ECO:0000313" key="1">
    <source>
        <dbReference type="EMBL" id="WQD76640.1"/>
    </source>
</evidence>
<accession>A0ABZ0WH43</accession>
<keyword evidence="2" id="KW-1185">Reference proteome</keyword>
<reference evidence="1 2" key="1">
    <citation type="submission" date="2023-12" db="EMBL/GenBank/DDBJ databases">
        <title>Genome sequencing and assembly of bacterial species from a model synthetic community.</title>
        <authorList>
            <person name="Hogle S.L."/>
        </authorList>
    </citation>
    <scope>NUCLEOTIDE SEQUENCE [LARGE SCALE GENOMIC DNA]</scope>
    <source>
        <strain evidence="1 2">HAMBI 2494</strain>
    </source>
</reference>
<organism evidence="1 2">
    <name type="scientific">Paraburkholderia kururiensis</name>
    <dbReference type="NCBI Taxonomy" id="984307"/>
    <lineage>
        <taxon>Bacteria</taxon>
        <taxon>Pseudomonadati</taxon>
        <taxon>Pseudomonadota</taxon>
        <taxon>Betaproteobacteria</taxon>
        <taxon>Burkholderiales</taxon>
        <taxon>Burkholderiaceae</taxon>
        <taxon>Paraburkholderia</taxon>
    </lineage>
</organism>